<accession>A0A917ERG2</accession>
<reference evidence="1" key="1">
    <citation type="journal article" date="2014" name="Int. J. Syst. Evol. Microbiol.">
        <title>Complete genome sequence of Corynebacterium casei LMG S-19264T (=DSM 44701T), isolated from a smear-ripened cheese.</title>
        <authorList>
            <consortium name="US DOE Joint Genome Institute (JGI-PGF)"/>
            <person name="Walter F."/>
            <person name="Albersmeier A."/>
            <person name="Kalinowski J."/>
            <person name="Ruckert C."/>
        </authorList>
    </citation>
    <scope>NUCLEOTIDE SEQUENCE</scope>
    <source>
        <strain evidence="1">CGMCC 1.12698</strain>
    </source>
</reference>
<evidence type="ECO:0000313" key="1">
    <source>
        <dbReference type="EMBL" id="GGE80296.1"/>
    </source>
</evidence>
<dbReference type="EMBL" id="BMFK01000004">
    <property type="protein sequence ID" value="GGE80296.1"/>
    <property type="molecule type" value="Genomic_DNA"/>
</dbReference>
<dbReference type="AlphaFoldDB" id="A0A917ERG2"/>
<dbReference type="Proteomes" id="UP000605259">
    <property type="component" value="Unassembled WGS sequence"/>
</dbReference>
<protein>
    <submittedName>
        <fullName evidence="1">Uncharacterized protein</fullName>
    </submittedName>
</protein>
<name>A0A917ERG2_9BACI</name>
<comment type="caution">
    <text evidence="1">The sequence shown here is derived from an EMBL/GenBank/DDBJ whole genome shotgun (WGS) entry which is preliminary data.</text>
</comment>
<organism evidence="1 2">
    <name type="scientific">Priestia taiwanensis</name>
    <dbReference type="NCBI Taxonomy" id="1347902"/>
    <lineage>
        <taxon>Bacteria</taxon>
        <taxon>Bacillati</taxon>
        <taxon>Bacillota</taxon>
        <taxon>Bacilli</taxon>
        <taxon>Bacillales</taxon>
        <taxon>Bacillaceae</taxon>
        <taxon>Priestia</taxon>
    </lineage>
</organism>
<evidence type="ECO:0000313" key="2">
    <source>
        <dbReference type="Proteomes" id="UP000605259"/>
    </source>
</evidence>
<reference evidence="1" key="2">
    <citation type="submission" date="2020-09" db="EMBL/GenBank/DDBJ databases">
        <authorList>
            <person name="Sun Q."/>
            <person name="Zhou Y."/>
        </authorList>
    </citation>
    <scope>NUCLEOTIDE SEQUENCE</scope>
    <source>
        <strain evidence="1">CGMCC 1.12698</strain>
    </source>
</reference>
<proteinExistence type="predicted"/>
<dbReference type="RefSeq" id="WP_188389535.1">
    <property type="nucleotide sequence ID" value="NZ_BMFK01000004.1"/>
</dbReference>
<keyword evidence="2" id="KW-1185">Reference proteome</keyword>
<sequence>MKQYKDIYMLENGTVDGSYRYAGHIYLVAEHAADEIVNEKKALFPFDTGLMQMRTQADQLYSQFQEEESVIKKNVRLTDVAKKDDIRELTEKFDKDFADLQKRYKETLESRLELAKKEESLVNLKSKPQFDAETIRQEAGIIVTEVIMGTSLSETVSYLEGKLENMDRELARELLSHFPTIKEAIEKSIAKTPSAHIKGVGKVRGLYEKLKAASIGEAEAKVNSKVGIYTAILQQSGDLLWQWRRKKLLQEGTFRRSVLG</sequence>
<gene>
    <name evidence="1" type="ORF">GCM10007140_32310</name>
</gene>